<keyword evidence="5" id="KW-1185">Reference proteome</keyword>
<keyword evidence="1 3" id="KW-0808">Transferase</keyword>
<dbReference type="Pfam" id="PF14602">
    <property type="entry name" value="Hexapep_2"/>
    <property type="match status" value="1"/>
</dbReference>
<dbReference type="SUPFAM" id="SSF51161">
    <property type="entry name" value="Trimeric LpxA-like enzymes"/>
    <property type="match status" value="1"/>
</dbReference>
<dbReference type="Pfam" id="PF00132">
    <property type="entry name" value="Hexapep"/>
    <property type="match status" value="1"/>
</dbReference>
<dbReference type="CDD" id="cd03357">
    <property type="entry name" value="LbH_MAT_GAT"/>
    <property type="match status" value="1"/>
</dbReference>
<name>A0A366K7P2_9BIFI</name>
<evidence type="ECO:0000256" key="1">
    <source>
        <dbReference type="ARBA" id="ARBA00022679"/>
    </source>
</evidence>
<dbReference type="PANTHER" id="PTHR43017">
    <property type="entry name" value="GALACTOSIDE O-ACETYLTRANSFERASE"/>
    <property type="match status" value="1"/>
</dbReference>
<dbReference type="InterPro" id="IPR018357">
    <property type="entry name" value="Hexapep_transf_CS"/>
</dbReference>
<proteinExistence type="inferred from homology"/>
<dbReference type="PROSITE" id="PS00101">
    <property type="entry name" value="HEXAPEP_TRANSFERASES"/>
    <property type="match status" value="1"/>
</dbReference>
<dbReference type="GO" id="GO:0008870">
    <property type="term" value="F:galactoside O-acetyltransferase activity"/>
    <property type="evidence" value="ECO:0007669"/>
    <property type="project" value="TreeGrafter"/>
</dbReference>
<keyword evidence="3" id="KW-0012">Acyltransferase</keyword>
<dbReference type="OrthoDB" id="2643438at2"/>
<evidence type="ECO:0000313" key="4">
    <source>
        <dbReference type="EMBL" id="RBP97327.1"/>
    </source>
</evidence>
<comment type="caution">
    <text evidence="4">The sequence shown here is derived from an EMBL/GenBank/DDBJ whole genome shotgun (WGS) entry which is preliminary data.</text>
</comment>
<evidence type="ECO:0000256" key="2">
    <source>
        <dbReference type="ARBA" id="ARBA00022737"/>
    </source>
</evidence>
<evidence type="ECO:0000313" key="5">
    <source>
        <dbReference type="Proteomes" id="UP000252530"/>
    </source>
</evidence>
<dbReference type="AlphaFoldDB" id="A0A366K7P2"/>
<dbReference type="EMBL" id="PDCG01000009">
    <property type="protein sequence ID" value="RBP97327.1"/>
    <property type="molecule type" value="Genomic_DNA"/>
</dbReference>
<keyword evidence="2" id="KW-0677">Repeat</keyword>
<gene>
    <name evidence="4" type="ORF">CRD60_07510</name>
</gene>
<dbReference type="InterPro" id="IPR039369">
    <property type="entry name" value="LacA-like"/>
</dbReference>
<reference evidence="4 5" key="1">
    <citation type="submission" date="2017-10" db="EMBL/GenBank/DDBJ databases">
        <title>Bifidobacterium xylocopum sp. nov. and Bifidobacterium aemilianum sp. nov., from the carpenter bee (Xylocopa violacea) digestive tract.</title>
        <authorList>
            <person name="Alberoni D."/>
            <person name="Baffoni L."/>
            <person name="Di Gioia D."/>
            <person name="Gaggia F."/>
            <person name="Biavati B."/>
        </authorList>
    </citation>
    <scope>NUCLEOTIDE SEQUENCE [LARGE SCALE GENOMIC DNA]</scope>
    <source>
        <strain evidence="4 5">XV10</strain>
    </source>
</reference>
<dbReference type="InterPro" id="IPR011004">
    <property type="entry name" value="Trimer_LpxA-like_sf"/>
</dbReference>
<protein>
    <recommendedName>
        <fullName evidence="3">Acetyltransferase</fullName>
        <ecNumber evidence="3">2.3.1.-</ecNumber>
    </recommendedName>
</protein>
<dbReference type="Gene3D" id="2.160.10.10">
    <property type="entry name" value="Hexapeptide repeat proteins"/>
    <property type="match status" value="1"/>
</dbReference>
<evidence type="ECO:0000256" key="3">
    <source>
        <dbReference type="RuleBase" id="RU367021"/>
    </source>
</evidence>
<dbReference type="PANTHER" id="PTHR43017:SF1">
    <property type="entry name" value="ACETYLTRANSFERASE YJL218W-RELATED"/>
    <property type="match status" value="1"/>
</dbReference>
<dbReference type="EC" id="2.3.1.-" evidence="3"/>
<accession>A0A366K7P2</accession>
<organism evidence="4 5">
    <name type="scientific">Bifidobacterium aemilianum</name>
    <dbReference type="NCBI Taxonomy" id="2493120"/>
    <lineage>
        <taxon>Bacteria</taxon>
        <taxon>Bacillati</taxon>
        <taxon>Actinomycetota</taxon>
        <taxon>Actinomycetes</taxon>
        <taxon>Bifidobacteriales</taxon>
        <taxon>Bifidobacteriaceae</taxon>
        <taxon>Bifidobacterium</taxon>
    </lineage>
</organism>
<sequence length="210" mass="23268">MPEDLSELIARHEDVARLFADQWLQYRKSDILPKLTWQSQSTCATINRIYFEDPDEAMRLFRQMVPEAGAGVDFRPPIRLDYGNGLTIGERTFINMDFLIVGGGPISIGADCLIGPRCSIYTPVHAQPVKPRLEGWQRNRDVHIGNNVWLGGNVVVCPGVSIGDNSIIGAGSVVVRDIPANSVAVGNPCRVIRQVEEDWTDQERAQALCP</sequence>
<comment type="similarity">
    <text evidence="3">Belongs to the transferase hexapeptide repeat family.</text>
</comment>
<dbReference type="Proteomes" id="UP000252530">
    <property type="component" value="Unassembled WGS sequence"/>
</dbReference>
<dbReference type="RefSeq" id="WP_113860670.1">
    <property type="nucleotide sequence ID" value="NZ_PDCG01000009.1"/>
</dbReference>
<dbReference type="InterPro" id="IPR001451">
    <property type="entry name" value="Hexapep"/>
</dbReference>